<protein>
    <submittedName>
        <fullName evidence="5">AraC family transcriptional regulator</fullName>
    </submittedName>
</protein>
<evidence type="ECO:0000256" key="2">
    <source>
        <dbReference type="ARBA" id="ARBA00023125"/>
    </source>
</evidence>
<dbReference type="InterPro" id="IPR018062">
    <property type="entry name" value="HTH_AraC-typ_CS"/>
</dbReference>
<dbReference type="PROSITE" id="PS01124">
    <property type="entry name" value="HTH_ARAC_FAMILY_2"/>
    <property type="match status" value="1"/>
</dbReference>
<dbReference type="Proteomes" id="UP001523565">
    <property type="component" value="Unassembled WGS sequence"/>
</dbReference>
<proteinExistence type="predicted"/>
<dbReference type="PANTHER" id="PTHR43280:SF28">
    <property type="entry name" value="HTH-TYPE TRANSCRIPTIONAL ACTIVATOR RHAS"/>
    <property type="match status" value="1"/>
</dbReference>
<dbReference type="Gene3D" id="2.60.120.10">
    <property type="entry name" value="Jelly Rolls"/>
    <property type="match status" value="1"/>
</dbReference>
<gene>
    <name evidence="5" type="ORF">NK118_02375</name>
</gene>
<dbReference type="InterPro" id="IPR014710">
    <property type="entry name" value="RmlC-like_jellyroll"/>
</dbReference>
<sequence length="301" mass="34117">MAYLGLDFENVITLGKIYSIHYFEYIKTFSFKGESHDFWEFTYVDKGEVNVGMGDKKLSLKRGEVAFHAPGEFHSIEANGVVAPNLVVISFACADATMDFLSQKVLRVDDRERALLAELIITAKQLFASPLDDPYLENMAFVDNPPLGSQQLIKNYLSEFLIRLLRRHTVPKRNKELSLPGHFLEKNLTSSEQQTLTRIIAYFEAHLQETLTVATICGDNLISRSHLQTLFTKATGKSVIAFYHALKIDIAKQMIRESEQNFTEIAESLGYSSVHYFSRQFKAITGMSPSEYLHSLLALTE</sequence>
<dbReference type="InterPro" id="IPR003313">
    <property type="entry name" value="AraC-bd"/>
</dbReference>
<dbReference type="InterPro" id="IPR011051">
    <property type="entry name" value="RmlC_Cupin_sf"/>
</dbReference>
<evidence type="ECO:0000313" key="5">
    <source>
        <dbReference type="EMBL" id="MCP1109089.1"/>
    </source>
</evidence>
<dbReference type="PROSITE" id="PS00041">
    <property type="entry name" value="HTH_ARAC_FAMILY_1"/>
    <property type="match status" value="1"/>
</dbReference>
<dbReference type="SUPFAM" id="SSF51182">
    <property type="entry name" value="RmlC-like cupins"/>
    <property type="match status" value="1"/>
</dbReference>
<evidence type="ECO:0000259" key="4">
    <source>
        <dbReference type="PROSITE" id="PS01124"/>
    </source>
</evidence>
<dbReference type="SMART" id="SM00342">
    <property type="entry name" value="HTH_ARAC"/>
    <property type="match status" value="1"/>
</dbReference>
<comment type="caution">
    <text evidence="5">The sequence shown here is derived from an EMBL/GenBank/DDBJ whole genome shotgun (WGS) entry which is preliminary data.</text>
</comment>
<accession>A0ABT1EEF7</accession>
<dbReference type="Pfam" id="PF12833">
    <property type="entry name" value="HTH_18"/>
    <property type="match status" value="1"/>
</dbReference>
<evidence type="ECO:0000256" key="1">
    <source>
        <dbReference type="ARBA" id="ARBA00023015"/>
    </source>
</evidence>
<dbReference type="EMBL" id="JAMZFV010000002">
    <property type="protein sequence ID" value="MCP1109089.1"/>
    <property type="molecule type" value="Genomic_DNA"/>
</dbReference>
<dbReference type="SUPFAM" id="SSF46689">
    <property type="entry name" value="Homeodomain-like"/>
    <property type="match status" value="2"/>
</dbReference>
<name>A0ABT1EEF7_9FIRM</name>
<keyword evidence="1" id="KW-0805">Transcription regulation</keyword>
<dbReference type="InterPro" id="IPR009057">
    <property type="entry name" value="Homeodomain-like_sf"/>
</dbReference>
<dbReference type="RefSeq" id="WP_262067997.1">
    <property type="nucleotide sequence ID" value="NZ_JAMXOC010000002.1"/>
</dbReference>
<reference evidence="5 6" key="1">
    <citation type="journal article" date="2022" name="Genome Biol. Evol.">
        <title>Host diet, physiology and behaviors set the stage for Lachnospiraceae cladogenesis.</title>
        <authorList>
            <person name="Vera-Ponce De Leon A."/>
            <person name="Schneider M."/>
            <person name="Jahnes B.C."/>
            <person name="Sadowski V."/>
            <person name="Camuy-Velez L.A."/>
            <person name="Duan J."/>
            <person name="Sabree Z.L."/>
        </authorList>
    </citation>
    <scope>NUCLEOTIDE SEQUENCE [LARGE SCALE GENOMIC DNA]</scope>
    <source>
        <strain evidence="5 6">PAL227</strain>
    </source>
</reference>
<dbReference type="Gene3D" id="1.10.10.60">
    <property type="entry name" value="Homeodomain-like"/>
    <property type="match status" value="1"/>
</dbReference>
<keyword evidence="2" id="KW-0238">DNA-binding</keyword>
<keyword evidence="3" id="KW-0804">Transcription</keyword>
<evidence type="ECO:0000256" key="3">
    <source>
        <dbReference type="ARBA" id="ARBA00023163"/>
    </source>
</evidence>
<organism evidence="5 6">
    <name type="scientific">Ohessyouella blattaphilus</name>
    <dbReference type="NCBI Taxonomy" id="2949333"/>
    <lineage>
        <taxon>Bacteria</taxon>
        <taxon>Bacillati</taxon>
        <taxon>Bacillota</taxon>
        <taxon>Clostridia</taxon>
        <taxon>Lachnospirales</taxon>
        <taxon>Lachnospiraceae</taxon>
        <taxon>Ohessyouella</taxon>
    </lineage>
</organism>
<keyword evidence="6" id="KW-1185">Reference proteome</keyword>
<dbReference type="InterPro" id="IPR018060">
    <property type="entry name" value="HTH_AraC"/>
</dbReference>
<dbReference type="PRINTS" id="PR00032">
    <property type="entry name" value="HTHARAC"/>
</dbReference>
<dbReference type="PANTHER" id="PTHR43280">
    <property type="entry name" value="ARAC-FAMILY TRANSCRIPTIONAL REGULATOR"/>
    <property type="match status" value="1"/>
</dbReference>
<evidence type="ECO:0000313" key="6">
    <source>
        <dbReference type="Proteomes" id="UP001523565"/>
    </source>
</evidence>
<feature type="domain" description="HTH araC/xylS-type" evidence="4">
    <location>
        <begin position="197"/>
        <end position="295"/>
    </location>
</feature>
<dbReference type="Pfam" id="PF02311">
    <property type="entry name" value="AraC_binding"/>
    <property type="match status" value="1"/>
</dbReference>
<dbReference type="InterPro" id="IPR020449">
    <property type="entry name" value="Tscrpt_reg_AraC-type_HTH"/>
</dbReference>